<feature type="non-terminal residue" evidence="2">
    <location>
        <position position="1"/>
    </location>
</feature>
<protein>
    <submittedName>
        <fullName evidence="2">Uncharacterized protein</fullName>
    </submittedName>
</protein>
<organism evidence="2">
    <name type="scientific">uncultured Thermomicrobiales bacterium</name>
    <dbReference type="NCBI Taxonomy" id="1645740"/>
    <lineage>
        <taxon>Bacteria</taxon>
        <taxon>Pseudomonadati</taxon>
        <taxon>Thermomicrobiota</taxon>
        <taxon>Thermomicrobia</taxon>
        <taxon>Thermomicrobiales</taxon>
        <taxon>environmental samples</taxon>
    </lineage>
</organism>
<feature type="non-terminal residue" evidence="2">
    <location>
        <position position="80"/>
    </location>
</feature>
<evidence type="ECO:0000256" key="1">
    <source>
        <dbReference type="SAM" id="MobiDB-lite"/>
    </source>
</evidence>
<dbReference type="AlphaFoldDB" id="A0A6J4UYS8"/>
<name>A0A6J4UYS8_9BACT</name>
<dbReference type="EMBL" id="CADCWF010000192">
    <property type="protein sequence ID" value="CAA9564557.1"/>
    <property type="molecule type" value="Genomic_DNA"/>
</dbReference>
<feature type="region of interest" description="Disordered" evidence="1">
    <location>
        <begin position="1"/>
        <end position="80"/>
    </location>
</feature>
<feature type="compositionally biased region" description="Low complexity" evidence="1">
    <location>
        <begin position="54"/>
        <end position="80"/>
    </location>
</feature>
<gene>
    <name evidence="2" type="ORF">AVDCRST_MAG59-2886</name>
</gene>
<reference evidence="2" key="1">
    <citation type="submission" date="2020-02" db="EMBL/GenBank/DDBJ databases">
        <authorList>
            <person name="Meier V. D."/>
        </authorList>
    </citation>
    <scope>NUCLEOTIDE SEQUENCE</scope>
    <source>
        <strain evidence="2">AVDCRST_MAG59</strain>
    </source>
</reference>
<evidence type="ECO:0000313" key="2">
    <source>
        <dbReference type="EMBL" id="CAA9564557.1"/>
    </source>
</evidence>
<proteinExistence type="predicted"/>
<feature type="compositionally biased region" description="Pro residues" evidence="1">
    <location>
        <begin position="8"/>
        <end position="20"/>
    </location>
</feature>
<sequence>AGQTLTVDPPPPGAPSAPDVPPRRHRRDPAAGTIGLVLDQLNPTAPASLSAAFPPTGRRSTTSPGTPRGSTSPGSSRRCL</sequence>
<accession>A0A6J4UYS8</accession>